<dbReference type="RefSeq" id="WP_162355132.1">
    <property type="nucleotide sequence ID" value="NZ_CP048209.1"/>
</dbReference>
<dbReference type="AlphaFoldDB" id="A0A6C0FUR7"/>
<dbReference type="KEGG" id="plyc:GXP70_03210"/>
<name>A0A6C0FUR7_9BACL</name>
<protein>
    <submittedName>
        <fullName evidence="1">Uncharacterized protein</fullName>
    </submittedName>
</protein>
<dbReference type="EMBL" id="CP048209">
    <property type="protein sequence ID" value="QHT59064.1"/>
    <property type="molecule type" value="Genomic_DNA"/>
</dbReference>
<reference evidence="1 2" key="1">
    <citation type="submission" date="2020-01" db="EMBL/GenBank/DDBJ databases">
        <title>Paenibacillus sp. nov., isolated from tomato rhizosphere.</title>
        <authorList>
            <person name="Weon H.-Y."/>
            <person name="Lee S.A."/>
        </authorList>
    </citation>
    <scope>NUCLEOTIDE SEQUENCE [LARGE SCALE GENOMIC DNA]</scope>
    <source>
        <strain evidence="1 2">12200R-189</strain>
    </source>
</reference>
<dbReference type="Proteomes" id="UP000476064">
    <property type="component" value="Chromosome"/>
</dbReference>
<dbReference type="SUPFAM" id="SSF55729">
    <property type="entry name" value="Acyl-CoA N-acyltransferases (Nat)"/>
    <property type="match status" value="1"/>
</dbReference>
<evidence type="ECO:0000313" key="2">
    <source>
        <dbReference type="Proteomes" id="UP000476064"/>
    </source>
</evidence>
<dbReference type="Gene3D" id="3.40.630.30">
    <property type="match status" value="1"/>
</dbReference>
<accession>A0A6C0FUR7</accession>
<proteinExistence type="predicted"/>
<evidence type="ECO:0000313" key="1">
    <source>
        <dbReference type="EMBL" id="QHT59064.1"/>
    </source>
</evidence>
<organism evidence="1 2">
    <name type="scientific">Paenibacillus lycopersici</name>
    <dbReference type="NCBI Taxonomy" id="2704462"/>
    <lineage>
        <taxon>Bacteria</taxon>
        <taxon>Bacillati</taxon>
        <taxon>Bacillota</taxon>
        <taxon>Bacilli</taxon>
        <taxon>Bacillales</taxon>
        <taxon>Paenibacillaceae</taxon>
        <taxon>Paenibacillus</taxon>
    </lineage>
</organism>
<dbReference type="InterPro" id="IPR016181">
    <property type="entry name" value="Acyl_CoA_acyltransferase"/>
</dbReference>
<sequence length="269" mass="29790">MSEEYGRMPFDRAYRRIKAERLQRYGQDGERSGRVTFHEIRIHGDKENMYDAAADAYVPMKYVQFADSEVVIAALADDMDFARGFYASYADDLFGTQALQCLYAHIGSDMRRFQLKPYAANDDMDKHLMIYGLGDASRQALSNVHPSTVRFQSGTGYANITGSYRELAPGRDYYGTLIGSDIVSIVGCNNEIPPAPLSAVVDIGLETHADYRRNGYAVSNVTAMSAYLTGKGHVVQYCCNNRNANSIRTAAACGFQAVANEKTVWCVNG</sequence>
<gene>
    <name evidence="1" type="ORF">GXP70_03210</name>
</gene>
<keyword evidence="2" id="KW-1185">Reference proteome</keyword>